<gene>
    <name evidence="2" type="ORF">AS888_19855</name>
</gene>
<keyword evidence="3" id="KW-1185">Reference proteome</keyword>
<proteinExistence type="predicted"/>
<name>A0A109MXT0_9BACI</name>
<dbReference type="EMBL" id="LNNH01000023">
    <property type="protein sequence ID" value="KWW18117.1"/>
    <property type="molecule type" value="Genomic_DNA"/>
</dbReference>
<dbReference type="RefSeq" id="WP_061142399.1">
    <property type="nucleotide sequence ID" value="NZ_LNNH01000023.1"/>
</dbReference>
<reference evidence="2 3" key="1">
    <citation type="submission" date="2015-11" db="EMBL/GenBank/DDBJ databases">
        <title>Genome Sequence of Bacillus simplex strain VanAntwerpen2.</title>
        <authorList>
            <person name="Couger M.B."/>
        </authorList>
    </citation>
    <scope>NUCLEOTIDE SEQUENCE [LARGE SCALE GENOMIC DNA]</scope>
    <source>
        <strain evidence="2 3">VanAntwerpen02</strain>
    </source>
</reference>
<feature type="region of interest" description="Disordered" evidence="1">
    <location>
        <begin position="1"/>
        <end position="20"/>
    </location>
</feature>
<evidence type="ECO:0000256" key="1">
    <source>
        <dbReference type="SAM" id="MobiDB-lite"/>
    </source>
</evidence>
<dbReference type="Proteomes" id="UP000064189">
    <property type="component" value="Unassembled WGS sequence"/>
</dbReference>
<sequence>MEQQNTFNSQQQSTGYMKQPPEMVSVKDSLYLSDMLSWNLNAIKKAHFFATQCKDPQIIDALNRCGLMHQRHYDTILNHLDPNQTQSQQQFQ</sequence>
<evidence type="ECO:0000313" key="3">
    <source>
        <dbReference type="Proteomes" id="UP000064189"/>
    </source>
</evidence>
<feature type="compositionally biased region" description="Low complexity" evidence="1">
    <location>
        <begin position="1"/>
        <end position="14"/>
    </location>
</feature>
<accession>A0A109MXT0</accession>
<protein>
    <recommendedName>
        <fullName evidence="4">Spore coat protein</fullName>
    </recommendedName>
</protein>
<comment type="caution">
    <text evidence="2">The sequence shown here is derived from an EMBL/GenBank/DDBJ whole genome shotgun (WGS) entry which is preliminary data.</text>
</comment>
<dbReference type="AlphaFoldDB" id="A0A109MXT0"/>
<evidence type="ECO:0000313" key="2">
    <source>
        <dbReference type="EMBL" id="KWW18117.1"/>
    </source>
</evidence>
<organism evidence="2 3">
    <name type="scientific">Peribacillus simplex</name>
    <dbReference type="NCBI Taxonomy" id="1478"/>
    <lineage>
        <taxon>Bacteria</taxon>
        <taxon>Bacillati</taxon>
        <taxon>Bacillota</taxon>
        <taxon>Bacilli</taxon>
        <taxon>Bacillales</taxon>
        <taxon>Bacillaceae</taxon>
        <taxon>Peribacillus</taxon>
    </lineage>
</organism>
<evidence type="ECO:0008006" key="4">
    <source>
        <dbReference type="Google" id="ProtNLM"/>
    </source>
</evidence>